<dbReference type="EMBL" id="LBYB01000009">
    <property type="protein sequence ID" value="KKR41543.1"/>
    <property type="molecule type" value="Genomic_DNA"/>
</dbReference>
<dbReference type="PROSITE" id="PS00584">
    <property type="entry name" value="PFKB_KINASES_2"/>
    <property type="match status" value="1"/>
</dbReference>
<dbReference type="InterPro" id="IPR011611">
    <property type="entry name" value="PfkB_dom"/>
</dbReference>
<keyword evidence="1" id="KW-0808">Transferase</keyword>
<dbReference type="Gene3D" id="3.40.1190.20">
    <property type="match status" value="1"/>
</dbReference>
<evidence type="ECO:0000259" key="3">
    <source>
        <dbReference type="Pfam" id="PF00294"/>
    </source>
</evidence>
<protein>
    <submittedName>
        <fullName evidence="4">PfkB domain protein</fullName>
    </submittedName>
</protein>
<reference evidence="4 5" key="1">
    <citation type="journal article" date="2015" name="Nature">
        <title>rRNA introns, odd ribosomes, and small enigmatic genomes across a large radiation of phyla.</title>
        <authorList>
            <person name="Brown C.T."/>
            <person name="Hug L.A."/>
            <person name="Thomas B.C."/>
            <person name="Sharon I."/>
            <person name="Castelle C.J."/>
            <person name="Singh A."/>
            <person name="Wilkins M.J."/>
            <person name="Williams K.H."/>
            <person name="Banfield J.F."/>
        </authorList>
    </citation>
    <scope>NUCLEOTIDE SEQUENCE [LARGE SCALE GENOMIC DNA]</scope>
</reference>
<proteinExistence type="predicted"/>
<comment type="caution">
    <text evidence="4">The sequence shown here is derived from an EMBL/GenBank/DDBJ whole genome shotgun (WGS) entry which is preliminary data.</text>
</comment>
<evidence type="ECO:0000256" key="1">
    <source>
        <dbReference type="ARBA" id="ARBA00022679"/>
    </source>
</evidence>
<dbReference type="InterPro" id="IPR029056">
    <property type="entry name" value="Ribokinase-like"/>
</dbReference>
<organism evidence="4 5">
    <name type="scientific">Candidatus Daviesbacteria bacterium GW2011_GWC2_40_12</name>
    <dbReference type="NCBI Taxonomy" id="1618431"/>
    <lineage>
        <taxon>Bacteria</taxon>
        <taxon>Candidatus Daviesiibacteriota</taxon>
    </lineage>
</organism>
<dbReference type="CDD" id="cd01942">
    <property type="entry name" value="ribokinase_group_A"/>
    <property type="match status" value="1"/>
</dbReference>
<dbReference type="InterPro" id="IPR002173">
    <property type="entry name" value="Carboh/pur_kinase_PfkB_CS"/>
</dbReference>
<evidence type="ECO:0000313" key="5">
    <source>
        <dbReference type="Proteomes" id="UP000034881"/>
    </source>
</evidence>
<dbReference type="PANTHER" id="PTHR10584">
    <property type="entry name" value="SUGAR KINASE"/>
    <property type="match status" value="1"/>
</dbReference>
<dbReference type="PANTHER" id="PTHR10584:SF166">
    <property type="entry name" value="RIBOKINASE"/>
    <property type="match status" value="1"/>
</dbReference>
<sequence>MITVTGSLAFDHIMDYPGRFADHIMPDKIHQINLSFLVNTLSKQKGGTAGNIAYNLALLKMPVGIVGAVGSDFSDYGKFLAGAGVDISKIHTTDDNLTSSCFIMTDKSDNQITAFYPGAMDYAQKLSLEEIQTDFVIVAPNNPMAMINFTKECQNKNTPFMMDPGMQLPALSSEDLKNMLKGAKILIGNDYEIAYLSEKLKAKSEKLLEQVDILITTLGEKGSKIQTKDQVIQIDPAKPKEVLDPTGAGDAYRAGFLTGFLKDFDLKTCGQMGAVTACYAIEKYGTTNHSFTVEEFCKRYKESFGEKLELESRI</sequence>
<name>A0A0G0QN11_9BACT</name>
<accession>A0A0G0QN11</accession>
<gene>
    <name evidence="4" type="ORF">UT77_C0009G0001</name>
</gene>
<dbReference type="AlphaFoldDB" id="A0A0G0QN11"/>
<evidence type="ECO:0000256" key="2">
    <source>
        <dbReference type="ARBA" id="ARBA00022777"/>
    </source>
</evidence>
<dbReference type="Proteomes" id="UP000034881">
    <property type="component" value="Unassembled WGS sequence"/>
</dbReference>
<keyword evidence="2" id="KW-0418">Kinase</keyword>
<evidence type="ECO:0000313" key="4">
    <source>
        <dbReference type="EMBL" id="KKR41543.1"/>
    </source>
</evidence>
<feature type="domain" description="Carbohydrate kinase PfkB" evidence="3">
    <location>
        <begin position="22"/>
        <end position="288"/>
    </location>
</feature>
<dbReference type="SUPFAM" id="SSF53613">
    <property type="entry name" value="Ribokinase-like"/>
    <property type="match status" value="1"/>
</dbReference>
<dbReference type="GO" id="GO:0016301">
    <property type="term" value="F:kinase activity"/>
    <property type="evidence" value="ECO:0007669"/>
    <property type="project" value="UniProtKB-KW"/>
</dbReference>
<dbReference type="Pfam" id="PF00294">
    <property type="entry name" value="PfkB"/>
    <property type="match status" value="1"/>
</dbReference>